<keyword evidence="2" id="KW-1185">Reference proteome</keyword>
<proteinExistence type="predicted"/>
<protein>
    <submittedName>
        <fullName evidence="1">Uncharacterized protein</fullName>
    </submittedName>
</protein>
<dbReference type="AlphaFoldDB" id="A0A3T1CG09"/>
<evidence type="ECO:0000313" key="1">
    <source>
        <dbReference type="EMBL" id="BBI19901.1"/>
    </source>
</evidence>
<dbReference type="Proteomes" id="UP000290057">
    <property type="component" value="Chromosome"/>
</dbReference>
<accession>A0A3T1CG09</accession>
<gene>
    <name evidence="1" type="ORF">EKJ_07480</name>
</gene>
<dbReference type="EMBL" id="AP019389">
    <property type="protein sequence ID" value="BBI19901.1"/>
    <property type="molecule type" value="Genomic_DNA"/>
</dbReference>
<sequence>MRSGPTAVETGVVSIVVQAVLASSRASGAAILRIGWSPVGACRMRDPAVCLVLRYV</sequence>
<evidence type="ECO:0000313" key="2">
    <source>
        <dbReference type="Proteomes" id="UP000290057"/>
    </source>
</evidence>
<reference evidence="1 2" key="1">
    <citation type="submission" date="2019-01" db="EMBL/GenBank/DDBJ databases">
        <title>Complete genome sequence of Erythrobacter flavus KJ5.</title>
        <authorList>
            <person name="Kanesaki Y."/>
            <person name="Brotosudarmo T."/>
            <person name="Moriuchi R."/>
            <person name="Awai K."/>
        </authorList>
    </citation>
    <scope>NUCLEOTIDE SEQUENCE [LARGE SCALE GENOMIC DNA]</scope>
    <source>
        <strain evidence="1 2">KJ5</strain>
    </source>
</reference>
<name>A0A3T1CG09_9SPHN</name>
<organism evidence="1 2">
    <name type="scientific">Qipengyuania flava</name>
    <dbReference type="NCBI Taxonomy" id="192812"/>
    <lineage>
        <taxon>Bacteria</taxon>
        <taxon>Pseudomonadati</taxon>
        <taxon>Pseudomonadota</taxon>
        <taxon>Alphaproteobacteria</taxon>
        <taxon>Sphingomonadales</taxon>
        <taxon>Erythrobacteraceae</taxon>
        <taxon>Qipengyuania</taxon>
    </lineage>
</organism>